<gene>
    <name evidence="4" type="ORF">ARMSODRAFT_1011621</name>
</gene>
<sequence>MARLKCFQTSRPDLKHSAVSTLPTDIMGAEDSLKLEASLLVDDTNLFACAASARLWEGLLERYRVPFLLLLVADMRMALDHAPMALPLYREAFHCIHTNNIEGVGTLEDSSYLLLLSRGLFSANTRRETVVYTGELKEQPELFLRVLRGTNNALSCVMEMATSEHLTLTPTIICELHHTMLQGTQTVYLNDRDTLKYCAVGVTRQATQINVTARLPTGKMIQFCPHTEVDSYMAYFCHRFNMLMKSLDEDQLDVYACAAWVSQNFIDIHPFEDGNGRLSRMLASIPLVRRGLPPLCITMGTRSRYINALNTTRADTNTDYKNLTQFLAFSADMSLNVFRNMVGVKYNEAYLEDSCYRWREELEGKAEVEEWREW</sequence>
<dbReference type="InterPro" id="IPR003812">
    <property type="entry name" value="Fido"/>
</dbReference>
<dbReference type="Proteomes" id="UP000218334">
    <property type="component" value="Unassembled WGS sequence"/>
</dbReference>
<keyword evidence="2" id="KW-0547">Nucleotide-binding</keyword>
<evidence type="ECO:0000256" key="1">
    <source>
        <dbReference type="PIRSR" id="PIRSR640198-1"/>
    </source>
</evidence>
<feature type="binding site" evidence="2">
    <location>
        <begin position="273"/>
        <end position="280"/>
    </location>
    <ligand>
        <name>ATP</name>
        <dbReference type="ChEBI" id="CHEBI:30616"/>
    </ligand>
</feature>
<accession>A0A2H3CHW2</accession>
<proteinExistence type="predicted"/>
<dbReference type="InterPro" id="IPR036597">
    <property type="entry name" value="Fido-like_dom_sf"/>
</dbReference>
<keyword evidence="5" id="KW-1185">Reference proteome</keyword>
<dbReference type="PANTHER" id="PTHR13504">
    <property type="entry name" value="FIDO DOMAIN-CONTAINING PROTEIN DDB_G0283145"/>
    <property type="match status" value="1"/>
</dbReference>
<keyword evidence="2" id="KW-0067">ATP-binding</keyword>
<dbReference type="SUPFAM" id="SSF140931">
    <property type="entry name" value="Fic-like"/>
    <property type="match status" value="1"/>
</dbReference>
<dbReference type="InterPro" id="IPR040198">
    <property type="entry name" value="Fido_containing"/>
</dbReference>
<reference evidence="5" key="1">
    <citation type="journal article" date="2017" name="Nat. Ecol. Evol.">
        <title>Genome expansion and lineage-specific genetic innovations in the forest pathogenic fungi Armillaria.</title>
        <authorList>
            <person name="Sipos G."/>
            <person name="Prasanna A.N."/>
            <person name="Walter M.C."/>
            <person name="O'Connor E."/>
            <person name="Balint B."/>
            <person name="Krizsan K."/>
            <person name="Kiss B."/>
            <person name="Hess J."/>
            <person name="Varga T."/>
            <person name="Slot J."/>
            <person name="Riley R."/>
            <person name="Boka B."/>
            <person name="Rigling D."/>
            <person name="Barry K."/>
            <person name="Lee J."/>
            <person name="Mihaltcheva S."/>
            <person name="LaButti K."/>
            <person name="Lipzen A."/>
            <person name="Waldron R."/>
            <person name="Moloney N.M."/>
            <person name="Sperisen C."/>
            <person name="Kredics L."/>
            <person name="Vagvoelgyi C."/>
            <person name="Patrignani A."/>
            <person name="Fitzpatrick D."/>
            <person name="Nagy I."/>
            <person name="Doyle S."/>
            <person name="Anderson J.B."/>
            <person name="Grigoriev I.V."/>
            <person name="Gueldener U."/>
            <person name="Muensterkoetter M."/>
            <person name="Nagy L.G."/>
        </authorList>
    </citation>
    <scope>NUCLEOTIDE SEQUENCE [LARGE SCALE GENOMIC DNA]</scope>
    <source>
        <strain evidence="5">28-4</strain>
    </source>
</reference>
<dbReference type="Pfam" id="PF02661">
    <property type="entry name" value="Fic"/>
    <property type="match status" value="1"/>
</dbReference>
<evidence type="ECO:0000259" key="3">
    <source>
        <dbReference type="PROSITE" id="PS51459"/>
    </source>
</evidence>
<dbReference type="Gene3D" id="1.10.3290.10">
    <property type="entry name" value="Fido-like domain"/>
    <property type="match status" value="1"/>
</dbReference>
<dbReference type="AlphaFoldDB" id="A0A2H3CHW2"/>
<feature type="domain" description="Fido" evidence="3">
    <location>
        <begin position="168"/>
        <end position="329"/>
    </location>
</feature>
<name>A0A2H3CHW2_9AGAR</name>
<dbReference type="EMBL" id="KZ293416">
    <property type="protein sequence ID" value="PBK76357.1"/>
    <property type="molecule type" value="Genomic_DNA"/>
</dbReference>
<organism evidence="4 5">
    <name type="scientific">Armillaria solidipes</name>
    <dbReference type="NCBI Taxonomy" id="1076256"/>
    <lineage>
        <taxon>Eukaryota</taxon>
        <taxon>Fungi</taxon>
        <taxon>Dikarya</taxon>
        <taxon>Basidiomycota</taxon>
        <taxon>Agaricomycotina</taxon>
        <taxon>Agaricomycetes</taxon>
        <taxon>Agaricomycetidae</taxon>
        <taxon>Agaricales</taxon>
        <taxon>Marasmiineae</taxon>
        <taxon>Physalacriaceae</taxon>
        <taxon>Armillaria</taxon>
    </lineage>
</organism>
<dbReference type="PANTHER" id="PTHR13504:SF38">
    <property type="entry name" value="FIDO DOMAIN-CONTAINING PROTEIN"/>
    <property type="match status" value="1"/>
</dbReference>
<feature type="active site" evidence="1">
    <location>
        <position position="269"/>
    </location>
</feature>
<evidence type="ECO:0000256" key="2">
    <source>
        <dbReference type="PIRSR" id="PIRSR640198-2"/>
    </source>
</evidence>
<dbReference type="STRING" id="1076256.A0A2H3CHW2"/>
<evidence type="ECO:0000313" key="5">
    <source>
        <dbReference type="Proteomes" id="UP000218334"/>
    </source>
</evidence>
<dbReference type="GO" id="GO:0005524">
    <property type="term" value="F:ATP binding"/>
    <property type="evidence" value="ECO:0007669"/>
    <property type="project" value="UniProtKB-KW"/>
</dbReference>
<evidence type="ECO:0000313" key="4">
    <source>
        <dbReference type="EMBL" id="PBK76357.1"/>
    </source>
</evidence>
<protein>
    <recommendedName>
        <fullName evidence="3">Fido domain-containing protein</fullName>
    </recommendedName>
</protein>
<dbReference type="PROSITE" id="PS51459">
    <property type="entry name" value="FIDO"/>
    <property type="match status" value="1"/>
</dbReference>